<evidence type="ECO:0000313" key="1">
    <source>
        <dbReference type="EMBL" id="OOF99223.1"/>
    </source>
</evidence>
<evidence type="ECO:0008006" key="3">
    <source>
        <dbReference type="Google" id="ProtNLM"/>
    </source>
</evidence>
<organism evidence="1 2">
    <name type="scientific">Aspergillus carbonarius (strain ITEM 5010)</name>
    <dbReference type="NCBI Taxonomy" id="602072"/>
    <lineage>
        <taxon>Eukaryota</taxon>
        <taxon>Fungi</taxon>
        <taxon>Dikarya</taxon>
        <taxon>Ascomycota</taxon>
        <taxon>Pezizomycotina</taxon>
        <taxon>Eurotiomycetes</taxon>
        <taxon>Eurotiomycetidae</taxon>
        <taxon>Eurotiales</taxon>
        <taxon>Aspergillaceae</taxon>
        <taxon>Aspergillus</taxon>
        <taxon>Aspergillus subgen. Circumdati</taxon>
    </lineage>
</organism>
<gene>
    <name evidence="1" type="ORF">ASPCADRAFT_2648</name>
</gene>
<evidence type="ECO:0000313" key="2">
    <source>
        <dbReference type="Proteomes" id="UP000188318"/>
    </source>
</evidence>
<proteinExistence type="predicted"/>
<dbReference type="Proteomes" id="UP000188318">
    <property type="component" value="Unassembled WGS sequence"/>
</dbReference>
<dbReference type="OMA" id="YDIDYNE"/>
<dbReference type="VEuPathDB" id="FungiDB:ASPCADRAFT_2648"/>
<dbReference type="AlphaFoldDB" id="A0A1R3RXK5"/>
<keyword evidence="2" id="KW-1185">Reference proteome</keyword>
<accession>A0A1R3RXK5</accession>
<dbReference type="OrthoDB" id="4472639at2759"/>
<dbReference type="EMBL" id="KV907495">
    <property type="protein sequence ID" value="OOF99223.1"/>
    <property type="molecule type" value="Genomic_DNA"/>
</dbReference>
<protein>
    <recommendedName>
        <fullName evidence="3">Fungal N-terminal domain-containing protein</fullName>
    </recommendedName>
</protein>
<sequence length="76" mass="8712">MAEATLDYNEILIQISVNLTNALNTFGPASPQYQCILQILKQCLRDIEEDKERNRRNLDPDTLSVALEFLEIGERC</sequence>
<reference evidence="2" key="1">
    <citation type="journal article" date="2017" name="Genome Biol.">
        <title>Comparative genomics reveals high biological diversity and specific adaptations in the industrially and medically important fungal genus Aspergillus.</title>
        <authorList>
            <person name="de Vries R.P."/>
            <person name="Riley R."/>
            <person name="Wiebenga A."/>
            <person name="Aguilar-Osorio G."/>
            <person name="Amillis S."/>
            <person name="Uchima C.A."/>
            <person name="Anderluh G."/>
            <person name="Asadollahi M."/>
            <person name="Askin M."/>
            <person name="Barry K."/>
            <person name="Battaglia E."/>
            <person name="Bayram O."/>
            <person name="Benocci T."/>
            <person name="Braus-Stromeyer S.A."/>
            <person name="Caldana C."/>
            <person name="Canovas D."/>
            <person name="Cerqueira G.C."/>
            <person name="Chen F."/>
            <person name="Chen W."/>
            <person name="Choi C."/>
            <person name="Clum A."/>
            <person name="Dos Santos R.A."/>
            <person name="Damasio A.R."/>
            <person name="Diallinas G."/>
            <person name="Emri T."/>
            <person name="Fekete E."/>
            <person name="Flipphi M."/>
            <person name="Freyberg S."/>
            <person name="Gallo A."/>
            <person name="Gournas C."/>
            <person name="Habgood R."/>
            <person name="Hainaut M."/>
            <person name="Harispe M.L."/>
            <person name="Henrissat B."/>
            <person name="Hilden K.S."/>
            <person name="Hope R."/>
            <person name="Hossain A."/>
            <person name="Karabika E."/>
            <person name="Karaffa L."/>
            <person name="Karanyi Z."/>
            <person name="Krasevec N."/>
            <person name="Kuo A."/>
            <person name="Kusch H."/>
            <person name="LaButti K."/>
            <person name="Lagendijk E.L."/>
            <person name="Lapidus A."/>
            <person name="Levasseur A."/>
            <person name="Lindquist E."/>
            <person name="Lipzen A."/>
            <person name="Logrieco A.F."/>
            <person name="MacCabe A."/>
            <person name="Maekelae M.R."/>
            <person name="Malavazi I."/>
            <person name="Melin P."/>
            <person name="Meyer V."/>
            <person name="Mielnichuk N."/>
            <person name="Miskei M."/>
            <person name="Molnar A.P."/>
            <person name="Mule G."/>
            <person name="Ngan C.Y."/>
            <person name="Orejas M."/>
            <person name="Orosz E."/>
            <person name="Ouedraogo J.P."/>
            <person name="Overkamp K.M."/>
            <person name="Park H.-S."/>
            <person name="Perrone G."/>
            <person name="Piumi F."/>
            <person name="Punt P.J."/>
            <person name="Ram A.F."/>
            <person name="Ramon A."/>
            <person name="Rauscher S."/>
            <person name="Record E."/>
            <person name="Riano-Pachon D.M."/>
            <person name="Robert V."/>
            <person name="Roehrig J."/>
            <person name="Ruller R."/>
            <person name="Salamov A."/>
            <person name="Salih N.S."/>
            <person name="Samson R.A."/>
            <person name="Sandor E."/>
            <person name="Sanguinetti M."/>
            <person name="Schuetze T."/>
            <person name="Sepcic K."/>
            <person name="Shelest E."/>
            <person name="Sherlock G."/>
            <person name="Sophianopoulou V."/>
            <person name="Squina F.M."/>
            <person name="Sun H."/>
            <person name="Susca A."/>
            <person name="Todd R.B."/>
            <person name="Tsang A."/>
            <person name="Unkles S.E."/>
            <person name="van de Wiele N."/>
            <person name="van Rossen-Uffink D."/>
            <person name="Oliveira J.V."/>
            <person name="Vesth T.C."/>
            <person name="Visser J."/>
            <person name="Yu J.-H."/>
            <person name="Zhou M."/>
            <person name="Andersen M.R."/>
            <person name="Archer D.B."/>
            <person name="Baker S.E."/>
            <person name="Benoit I."/>
            <person name="Brakhage A.A."/>
            <person name="Braus G.H."/>
            <person name="Fischer R."/>
            <person name="Frisvad J.C."/>
            <person name="Goldman G.H."/>
            <person name="Houbraken J."/>
            <person name="Oakley B."/>
            <person name="Pocsi I."/>
            <person name="Scazzocchio C."/>
            <person name="Seiboth B."/>
            <person name="vanKuyk P.A."/>
            <person name="Wortman J."/>
            <person name="Dyer P.S."/>
            <person name="Grigoriev I.V."/>
        </authorList>
    </citation>
    <scope>NUCLEOTIDE SEQUENCE [LARGE SCALE GENOMIC DNA]</scope>
    <source>
        <strain evidence="2">ITEM 5010</strain>
    </source>
</reference>
<name>A0A1R3RXK5_ASPC5</name>